<reference evidence="7 8" key="1">
    <citation type="journal article" date="2005" name="Nature">
        <title>The genome of the social amoeba Dictyostelium discoideum.</title>
        <authorList>
            <consortium name="The Dictyostelium discoideum Sequencing Consortium"/>
            <person name="Eichinger L."/>
            <person name="Pachebat J.A."/>
            <person name="Glockner G."/>
            <person name="Rajandream M.A."/>
            <person name="Sucgang R."/>
            <person name="Berriman M."/>
            <person name="Song J."/>
            <person name="Olsen R."/>
            <person name="Szafranski K."/>
            <person name="Xu Q."/>
            <person name="Tunggal B."/>
            <person name="Kummerfeld S."/>
            <person name="Madera M."/>
            <person name="Konfortov B.A."/>
            <person name="Rivero F."/>
            <person name="Bankier A.T."/>
            <person name="Lehmann R."/>
            <person name="Hamlin N."/>
            <person name="Davies R."/>
            <person name="Gaudet P."/>
            <person name="Fey P."/>
            <person name="Pilcher K."/>
            <person name="Chen G."/>
            <person name="Saunders D."/>
            <person name="Sodergren E."/>
            <person name="Davis P."/>
            <person name="Kerhornou A."/>
            <person name="Nie X."/>
            <person name="Hall N."/>
            <person name="Anjard C."/>
            <person name="Hemphill L."/>
            <person name="Bason N."/>
            <person name="Farbrother P."/>
            <person name="Desany B."/>
            <person name="Just E."/>
            <person name="Morio T."/>
            <person name="Rost R."/>
            <person name="Churcher C."/>
            <person name="Cooper J."/>
            <person name="Haydock S."/>
            <person name="van Driessche N."/>
            <person name="Cronin A."/>
            <person name="Goodhead I."/>
            <person name="Muzny D."/>
            <person name="Mourier T."/>
            <person name="Pain A."/>
            <person name="Lu M."/>
            <person name="Harper D."/>
            <person name="Lindsay R."/>
            <person name="Hauser H."/>
            <person name="James K."/>
            <person name="Quiles M."/>
            <person name="Madan Babu M."/>
            <person name="Saito T."/>
            <person name="Buchrieser C."/>
            <person name="Wardroper A."/>
            <person name="Felder M."/>
            <person name="Thangavelu M."/>
            <person name="Johnson D."/>
            <person name="Knights A."/>
            <person name="Loulseged H."/>
            <person name="Mungall K."/>
            <person name="Oliver K."/>
            <person name="Price C."/>
            <person name="Quail M.A."/>
            <person name="Urushihara H."/>
            <person name="Hernandez J."/>
            <person name="Rabbinowitsch E."/>
            <person name="Steffen D."/>
            <person name="Sanders M."/>
            <person name="Ma J."/>
            <person name="Kohara Y."/>
            <person name="Sharp S."/>
            <person name="Simmonds M."/>
            <person name="Spiegler S."/>
            <person name="Tivey A."/>
            <person name="Sugano S."/>
            <person name="White B."/>
            <person name="Walker D."/>
            <person name="Woodward J."/>
            <person name="Winckler T."/>
            <person name="Tanaka Y."/>
            <person name="Shaulsky G."/>
            <person name="Schleicher M."/>
            <person name="Weinstock G."/>
            <person name="Rosenthal A."/>
            <person name="Cox E.C."/>
            <person name="Chisholm R.L."/>
            <person name="Gibbs R."/>
            <person name="Loomis W.F."/>
            <person name="Platzer M."/>
            <person name="Kay R.R."/>
            <person name="Williams J."/>
            <person name="Dear P.H."/>
            <person name="Noegel A.A."/>
            <person name="Barrell B."/>
            <person name="Kuspa A."/>
        </authorList>
    </citation>
    <scope>NUCLEOTIDE SEQUENCE [LARGE SCALE GENOMIC DNA]</scope>
    <source>
        <strain evidence="7 8">AX4</strain>
    </source>
</reference>
<dbReference type="ESTHER" id="dicdi-q54d54">
    <property type="family name" value="Prolylcarboxypeptidase"/>
</dbReference>
<dbReference type="GO" id="GO:0070008">
    <property type="term" value="F:serine-type exopeptidase activity"/>
    <property type="evidence" value="ECO:0007669"/>
    <property type="project" value="InterPro"/>
</dbReference>
<dbReference type="PANTHER" id="PTHR11010:SF122">
    <property type="entry name" value="SERINE PROTEASE K12H4.7"/>
    <property type="match status" value="1"/>
</dbReference>
<feature type="transmembrane region" description="Helical" evidence="6">
    <location>
        <begin position="6"/>
        <end position="27"/>
    </location>
</feature>
<accession>Q54D54</accession>
<organism evidence="7 8">
    <name type="scientific">Dictyostelium discoideum</name>
    <name type="common">Social amoeba</name>
    <dbReference type="NCBI Taxonomy" id="44689"/>
    <lineage>
        <taxon>Eukaryota</taxon>
        <taxon>Amoebozoa</taxon>
        <taxon>Evosea</taxon>
        <taxon>Eumycetozoa</taxon>
        <taxon>Dictyostelia</taxon>
        <taxon>Dictyosteliales</taxon>
        <taxon>Dictyosteliaceae</taxon>
        <taxon>Dictyostelium</taxon>
    </lineage>
</organism>
<dbReference type="PaxDb" id="44689-DDB0184421"/>
<dbReference type="GO" id="GO:0006508">
    <property type="term" value="P:proteolysis"/>
    <property type="evidence" value="ECO:0007669"/>
    <property type="project" value="UniProtKB-KW"/>
</dbReference>
<keyword evidence="6" id="KW-1133">Transmembrane helix</keyword>
<dbReference type="SUPFAM" id="SSF53474">
    <property type="entry name" value="alpha/beta-Hydrolases"/>
    <property type="match status" value="1"/>
</dbReference>
<proteinExistence type="inferred from homology"/>
<protein>
    <recommendedName>
        <fullName evidence="9">Serine protease K12H4.7</fullName>
    </recommendedName>
</protein>
<dbReference type="GO" id="GO:0008239">
    <property type="term" value="F:dipeptidyl-peptidase activity"/>
    <property type="evidence" value="ECO:0000318"/>
    <property type="project" value="GO_Central"/>
</dbReference>
<dbReference type="HOGENOM" id="CLU_020959_3_1_1"/>
<dbReference type="Proteomes" id="UP000002195">
    <property type="component" value="Unassembled WGS sequence"/>
</dbReference>
<dbReference type="InterPro" id="IPR008758">
    <property type="entry name" value="Peptidase_S28"/>
</dbReference>
<sequence>MYCLKIYILFYILIISMVSISQCNSFLIKSKPDVMIVDESIQIHEIVYQLFVQKVDHFNLLDDRTFFQRFVVNSKYWNGTGPVFFIISGEQNMEASSVNSCQYTIWAKQLNALIVSLEHRYYGGSYVTEDLSTDNLKYLTTQQALADCVVFIDWFTKVYYHVPSSSKIISFGGSYAGTLSAYLAMKYPSKISFSVASSAPLNPVVNFYQYMEVIQKSILLLNNGEKCLNNIKLANNKIIEMIHDPILTYNITKLFGLCSNIDFDNDLSTFMFEIANVWGTAAQYGNLVPGYISLDSLCNIMVDDSKEPLDNYLYIWYGMKNSDECNDVTYQTMIANFKYSQIDHLNTRNELFNMTRQWLFQCCTEFGFFITSDSYDQPFTNFNFNFQRQICIDVFGKKPTLSTSWTLVEYGGISPNYNSVRNVLFVSSTNDPWSSLSISKSNQYKIVIVENGTHCSDMIPINEVSVPDVARAQNEIFNYILDALN</sequence>
<evidence type="ECO:0008006" key="9">
    <source>
        <dbReference type="Google" id="ProtNLM"/>
    </source>
</evidence>
<dbReference type="PhylomeDB" id="Q54D54"/>
<name>Q54D54_DICDI</name>
<dbReference type="InterPro" id="IPR042269">
    <property type="entry name" value="Ser_carbopepase_S28_SKS"/>
</dbReference>
<comment type="similarity">
    <text evidence="1">Belongs to the peptidase S28 family.</text>
</comment>
<dbReference type="GeneID" id="8628706"/>
<dbReference type="AlphaFoldDB" id="Q54D54"/>
<dbReference type="EMBL" id="AAFI02000190">
    <property type="protein sequence ID" value="EAL61217.1"/>
    <property type="molecule type" value="Genomic_DNA"/>
</dbReference>
<keyword evidence="5" id="KW-0325">Glycoprotein</keyword>
<comment type="caution">
    <text evidence="7">The sequence shown here is derived from an EMBL/GenBank/DDBJ whole genome shotgun (WGS) entry which is preliminary data.</text>
</comment>
<keyword evidence="6" id="KW-0472">Membrane</keyword>
<evidence type="ECO:0000256" key="2">
    <source>
        <dbReference type="ARBA" id="ARBA00022670"/>
    </source>
</evidence>
<dbReference type="Gene3D" id="1.20.120.980">
    <property type="entry name" value="Serine carboxypeptidase S28, SKS domain"/>
    <property type="match status" value="1"/>
</dbReference>
<dbReference type="SMR" id="Q54D54"/>
<dbReference type="RefSeq" id="XP_629642.1">
    <property type="nucleotide sequence ID" value="XM_629640.1"/>
</dbReference>
<dbReference type="Gene3D" id="3.40.50.1820">
    <property type="entry name" value="alpha/beta hydrolase"/>
    <property type="match status" value="1"/>
</dbReference>
<dbReference type="VEuPathDB" id="AmoebaDB:DDB_G0292476"/>
<evidence type="ECO:0000256" key="5">
    <source>
        <dbReference type="ARBA" id="ARBA00023180"/>
    </source>
</evidence>
<keyword evidence="3" id="KW-0732">Signal</keyword>
<evidence type="ECO:0000256" key="4">
    <source>
        <dbReference type="ARBA" id="ARBA00022801"/>
    </source>
</evidence>
<dbReference type="dictyBase" id="DDB_G0292476"/>
<gene>
    <name evidence="7" type="ORF">DDB_G0292476</name>
</gene>
<evidence type="ECO:0000256" key="1">
    <source>
        <dbReference type="ARBA" id="ARBA00011079"/>
    </source>
</evidence>
<evidence type="ECO:0000256" key="3">
    <source>
        <dbReference type="ARBA" id="ARBA00022729"/>
    </source>
</evidence>
<evidence type="ECO:0000313" key="7">
    <source>
        <dbReference type="EMBL" id="EAL61217.1"/>
    </source>
</evidence>
<dbReference type="MEROPS" id="S28.A23"/>
<keyword evidence="6" id="KW-0812">Transmembrane</keyword>
<dbReference type="InParanoid" id="Q54D54"/>
<dbReference type="eggNOG" id="KOG2182">
    <property type="taxonomic scope" value="Eukaryota"/>
</dbReference>
<dbReference type="PANTHER" id="PTHR11010">
    <property type="entry name" value="PROTEASE S28 PRO-X CARBOXYPEPTIDASE-RELATED"/>
    <property type="match status" value="1"/>
</dbReference>
<dbReference type="OMA" id="NDYIDSQ"/>
<evidence type="ECO:0000313" key="8">
    <source>
        <dbReference type="Proteomes" id="UP000002195"/>
    </source>
</evidence>
<keyword evidence="8" id="KW-1185">Reference proteome</keyword>
<keyword evidence="4" id="KW-0378">Hydrolase</keyword>
<keyword evidence="2" id="KW-0645">Protease</keyword>
<dbReference type="Pfam" id="PF05577">
    <property type="entry name" value="Peptidase_S28"/>
    <property type="match status" value="1"/>
</dbReference>
<dbReference type="KEGG" id="ddi:DDB_G0292476"/>
<dbReference type="InterPro" id="IPR029058">
    <property type="entry name" value="AB_hydrolase_fold"/>
</dbReference>
<evidence type="ECO:0000256" key="6">
    <source>
        <dbReference type="SAM" id="Phobius"/>
    </source>
</evidence>